<dbReference type="PRINTS" id="PR00111">
    <property type="entry name" value="ABHYDROLASE"/>
</dbReference>
<evidence type="ECO:0000313" key="2">
    <source>
        <dbReference type="EMBL" id="BCJ89949.1"/>
    </source>
</evidence>
<sequence length="258" mass="27929">MTEKLHFTVSGRGPHLVLAHSLASNSDLWSAQLPLLEKHFTVLRFDIRGHGRSPAPAGAYTMEELADDAIALLEGQGIKKVTWVAVSLGAMIGQVVALKKPDLIEKLVLADTTSGYPPPAQAAWNERIEHVEHDGMNGVVNGTLSRWFTEGFQTKHPDKFGRIREMILATNPAGFIGCGNAIRDFDVKSETHRISCPTLVMVGEHDQATPPDMARGIAASIPGAKFVLIPDAAHQAAVEQPSFFNAELAKFLNLVEAP</sequence>
<evidence type="ECO:0000259" key="1">
    <source>
        <dbReference type="Pfam" id="PF00561"/>
    </source>
</evidence>
<feature type="domain" description="AB hydrolase-1" evidence="1">
    <location>
        <begin position="14"/>
        <end position="238"/>
    </location>
</feature>
<reference evidence="2 3" key="1">
    <citation type="submission" date="2020-08" db="EMBL/GenBank/DDBJ databases">
        <title>Genome sequence of Rhizobiales bacterium strain IZ6.</title>
        <authorList>
            <person name="Nakai R."/>
            <person name="Naganuma T."/>
        </authorList>
    </citation>
    <scope>NUCLEOTIDE SEQUENCE [LARGE SCALE GENOMIC DNA]</scope>
    <source>
        <strain evidence="2 3">IZ6</strain>
    </source>
</reference>
<dbReference type="SUPFAM" id="SSF53474">
    <property type="entry name" value="alpha/beta-Hydrolases"/>
    <property type="match status" value="1"/>
</dbReference>
<accession>A0A6S6QM07</accession>
<dbReference type="RefSeq" id="WP_222876618.1">
    <property type="nucleotide sequence ID" value="NZ_AP023361.1"/>
</dbReference>
<evidence type="ECO:0000313" key="3">
    <source>
        <dbReference type="Proteomes" id="UP000515317"/>
    </source>
</evidence>
<proteinExistence type="predicted"/>
<dbReference type="PANTHER" id="PTHR43798">
    <property type="entry name" value="MONOACYLGLYCEROL LIPASE"/>
    <property type="match status" value="1"/>
</dbReference>
<dbReference type="InterPro" id="IPR029058">
    <property type="entry name" value="AB_hydrolase_fold"/>
</dbReference>
<dbReference type="Pfam" id="PF00561">
    <property type="entry name" value="Abhydrolase_1"/>
    <property type="match status" value="1"/>
</dbReference>
<protein>
    <submittedName>
        <fullName evidence="2">3-oxoadipate enol-lactonase</fullName>
    </submittedName>
</protein>
<dbReference type="AlphaFoldDB" id="A0A6S6QM07"/>
<dbReference type="Proteomes" id="UP000515317">
    <property type="component" value="Chromosome"/>
</dbReference>
<dbReference type="KEGG" id="tso:IZ6_06840"/>
<dbReference type="Gene3D" id="3.40.50.1820">
    <property type="entry name" value="alpha/beta hydrolase"/>
    <property type="match status" value="1"/>
</dbReference>
<dbReference type="InterPro" id="IPR000073">
    <property type="entry name" value="AB_hydrolase_1"/>
</dbReference>
<organism evidence="2 3">
    <name type="scientific">Terrihabitans soli</name>
    <dbReference type="NCBI Taxonomy" id="708113"/>
    <lineage>
        <taxon>Bacteria</taxon>
        <taxon>Pseudomonadati</taxon>
        <taxon>Pseudomonadota</taxon>
        <taxon>Alphaproteobacteria</taxon>
        <taxon>Hyphomicrobiales</taxon>
        <taxon>Terrihabitans</taxon>
    </lineage>
</organism>
<gene>
    <name evidence="2" type="primary">pcaD_1</name>
    <name evidence="2" type="ORF">IZ6_06840</name>
</gene>
<dbReference type="EMBL" id="AP023361">
    <property type="protein sequence ID" value="BCJ89949.1"/>
    <property type="molecule type" value="Genomic_DNA"/>
</dbReference>
<name>A0A6S6QM07_9HYPH</name>
<dbReference type="InterPro" id="IPR050266">
    <property type="entry name" value="AB_hydrolase_sf"/>
</dbReference>
<keyword evidence="3" id="KW-1185">Reference proteome</keyword>